<dbReference type="AlphaFoldDB" id="A0A0F9VMF6"/>
<reference evidence="1" key="1">
    <citation type="journal article" date="2015" name="Nature">
        <title>Complex archaea that bridge the gap between prokaryotes and eukaryotes.</title>
        <authorList>
            <person name="Spang A."/>
            <person name="Saw J.H."/>
            <person name="Jorgensen S.L."/>
            <person name="Zaremba-Niedzwiedzka K."/>
            <person name="Martijn J."/>
            <person name="Lind A.E."/>
            <person name="van Eijk R."/>
            <person name="Schleper C."/>
            <person name="Guy L."/>
            <person name="Ettema T.J."/>
        </authorList>
    </citation>
    <scope>NUCLEOTIDE SEQUENCE</scope>
</reference>
<sequence length="141" mass="16044">MAASILLYVNGNAQADCVLGVGVTNDSVISDIFQLNKMQNEKLVSFSAELKYRNDVLSNELKNVKDRHPQSNVTELRQLGDKYKAVMDSMNSVQSLIDKRMLALFNPKQYEFYQLLCKEANRSPYLVMPTIYADSIVDENR</sequence>
<dbReference type="EMBL" id="LAZR01000016">
    <property type="protein sequence ID" value="KKO06271.1"/>
    <property type="molecule type" value="Genomic_DNA"/>
</dbReference>
<name>A0A0F9VMF6_9ZZZZ</name>
<comment type="caution">
    <text evidence="1">The sequence shown here is derived from an EMBL/GenBank/DDBJ whole genome shotgun (WGS) entry which is preliminary data.</text>
</comment>
<proteinExistence type="predicted"/>
<gene>
    <name evidence="1" type="ORF">LCGC14_0066900</name>
</gene>
<organism evidence="1">
    <name type="scientific">marine sediment metagenome</name>
    <dbReference type="NCBI Taxonomy" id="412755"/>
    <lineage>
        <taxon>unclassified sequences</taxon>
        <taxon>metagenomes</taxon>
        <taxon>ecological metagenomes</taxon>
    </lineage>
</organism>
<protein>
    <submittedName>
        <fullName evidence="1">Uncharacterized protein</fullName>
    </submittedName>
</protein>
<accession>A0A0F9VMF6</accession>
<evidence type="ECO:0000313" key="1">
    <source>
        <dbReference type="EMBL" id="KKO06271.1"/>
    </source>
</evidence>